<dbReference type="STRING" id="391038.Bphy_4776"/>
<keyword evidence="4" id="KW-1185">Reference proteome</keyword>
<organism evidence="3 4">
    <name type="scientific">Paraburkholderia phymatum (strain DSM 17167 / CIP 108236 / LMG 21445 / STM815)</name>
    <name type="common">Burkholderia phymatum</name>
    <dbReference type="NCBI Taxonomy" id="391038"/>
    <lineage>
        <taxon>Bacteria</taxon>
        <taxon>Pseudomonadati</taxon>
        <taxon>Pseudomonadota</taxon>
        <taxon>Betaproteobacteria</taxon>
        <taxon>Burkholderiales</taxon>
        <taxon>Burkholderiaceae</taxon>
        <taxon>Paraburkholderia</taxon>
    </lineage>
</organism>
<dbReference type="KEGG" id="bph:Bphy_4776"/>
<proteinExistence type="predicted"/>
<dbReference type="AlphaFoldDB" id="B2JRW6"/>
<reference evidence="4" key="1">
    <citation type="journal article" date="2014" name="Stand. Genomic Sci.">
        <title>Complete genome sequence of Burkholderia phymatum STM815(T), a broad host range and efficient nitrogen-fixing symbiont of Mimosa species.</title>
        <authorList>
            <person name="Moulin L."/>
            <person name="Klonowska A."/>
            <person name="Caroline B."/>
            <person name="Booth K."/>
            <person name="Vriezen J.A."/>
            <person name="Melkonian R."/>
            <person name="James E.K."/>
            <person name="Young J.P."/>
            <person name="Bena G."/>
            <person name="Hauser L."/>
            <person name="Land M."/>
            <person name="Kyrpides N."/>
            <person name="Bruce D."/>
            <person name="Chain P."/>
            <person name="Copeland A."/>
            <person name="Pitluck S."/>
            <person name="Woyke T."/>
            <person name="Lizotte-Waniewski M."/>
            <person name="Bristow J."/>
            <person name="Riley M."/>
        </authorList>
    </citation>
    <scope>NUCLEOTIDE SEQUENCE [LARGE SCALE GENOMIC DNA]</scope>
    <source>
        <strain evidence="4">DSM 17167 / CIP 108236 / LMG 21445 / STM815</strain>
    </source>
</reference>
<sequence length="218" mass="22547">MRRAGPEVLATFPVGADVCWLLSRRLERDCPAGRLAPRAGHLRHSACGTCCSRKQEGAMSIFGNIMNTIFGHHASGGAAPSQAPGATSSAPAGQPASPASTPPATGSGGAGATTSTAASIPAQPAAQPAAPRQEVDVEAVLTQMQANYGEQLNWRTSIVDLLKLLGLDSSLAARKELAAELHYSGSTDDSAAMNIWLHKQVMQKLAENGGKVPDDLKN</sequence>
<feature type="region of interest" description="Disordered" evidence="1">
    <location>
        <begin position="76"/>
        <end position="131"/>
    </location>
</feature>
<dbReference type="EMBL" id="CP001044">
    <property type="protein sequence ID" value="ACC73885.1"/>
    <property type="molecule type" value="Genomic_DNA"/>
</dbReference>
<feature type="compositionally biased region" description="Low complexity" evidence="1">
    <location>
        <begin position="112"/>
        <end position="131"/>
    </location>
</feature>
<dbReference type="HOGENOM" id="CLU_114097_1_1_4"/>
<dbReference type="Pfam" id="PF12200">
    <property type="entry name" value="DUF3597"/>
    <property type="match status" value="1"/>
</dbReference>
<name>B2JRW6_PARP8</name>
<accession>B2JRW6</accession>
<dbReference type="eggNOG" id="ENOG5032RKY">
    <property type="taxonomic scope" value="Bacteria"/>
</dbReference>
<dbReference type="Proteomes" id="UP000001192">
    <property type="component" value="Chromosome 2"/>
</dbReference>
<dbReference type="SUPFAM" id="SSF158634">
    <property type="entry name" value="RPA2825-like"/>
    <property type="match status" value="1"/>
</dbReference>
<protein>
    <recommendedName>
        <fullName evidence="2">DUF3597 domain-containing protein</fullName>
    </recommendedName>
</protein>
<evidence type="ECO:0000313" key="4">
    <source>
        <dbReference type="Proteomes" id="UP000001192"/>
    </source>
</evidence>
<dbReference type="InterPro" id="IPR022016">
    <property type="entry name" value="DUF3597"/>
</dbReference>
<gene>
    <name evidence="3" type="ordered locus">Bphy_4776</name>
</gene>
<evidence type="ECO:0000259" key="2">
    <source>
        <dbReference type="Pfam" id="PF12200"/>
    </source>
</evidence>
<feature type="domain" description="DUF3597" evidence="2">
    <location>
        <begin position="61"/>
        <end position="213"/>
    </location>
</feature>
<feature type="compositionally biased region" description="Low complexity" evidence="1">
    <location>
        <begin position="76"/>
        <end position="105"/>
    </location>
</feature>
<evidence type="ECO:0000256" key="1">
    <source>
        <dbReference type="SAM" id="MobiDB-lite"/>
    </source>
</evidence>
<evidence type="ECO:0000313" key="3">
    <source>
        <dbReference type="EMBL" id="ACC73885.1"/>
    </source>
</evidence>